<evidence type="ECO:0000313" key="2">
    <source>
        <dbReference type="Proteomes" id="UP000014978"/>
    </source>
</evidence>
<evidence type="ECO:0000313" key="1">
    <source>
        <dbReference type="EMBL" id="EPR78001.1"/>
    </source>
</evidence>
<name>S7W5F7_SPRLO</name>
<dbReference type="EMBL" id="ATCN01001094">
    <property type="protein sequence ID" value="EPR78001.1"/>
    <property type="molecule type" value="Genomic_DNA"/>
</dbReference>
<sequence>MKTMLNFLNLFINYIKYFKTFENNIKEAGSDKISKEKDIIIKPCIINEYGYEVLGDYTQTYSSGERKETIKTIKITEMIFYGFQLSSFLKHGKGEIRINSNNMSEQNKHNIKIKVNSIVFNVTAIVMIYTNLKHLCISKLIKKSVTLLGFRRIII</sequence>
<keyword evidence="2" id="KW-1185">Reference proteome</keyword>
<gene>
    <name evidence="1" type="ORF">SLOPH_559</name>
</gene>
<protein>
    <submittedName>
        <fullName evidence="1">Uncharacterized protein</fullName>
    </submittedName>
</protein>
<comment type="caution">
    <text evidence="1">The sequence shown here is derived from an EMBL/GenBank/DDBJ whole genome shotgun (WGS) entry which is preliminary data.</text>
</comment>
<dbReference type="AlphaFoldDB" id="S7W5F7"/>
<organism evidence="1 2">
    <name type="scientific">Spraguea lophii (strain 42_110)</name>
    <name type="common">Microsporidian parasite</name>
    <dbReference type="NCBI Taxonomy" id="1358809"/>
    <lineage>
        <taxon>Eukaryota</taxon>
        <taxon>Fungi</taxon>
        <taxon>Fungi incertae sedis</taxon>
        <taxon>Microsporidia</taxon>
        <taxon>Spragueidae</taxon>
        <taxon>Spraguea</taxon>
    </lineage>
</organism>
<dbReference type="HOGENOM" id="CLU_1696638_0_0_1"/>
<reference evidence="2" key="1">
    <citation type="journal article" date="2013" name="PLoS Genet.">
        <title>The genome of Spraguea lophii and the basis of host-microsporidian interactions.</title>
        <authorList>
            <person name="Campbell S.E."/>
            <person name="Williams T.A."/>
            <person name="Yousuf A."/>
            <person name="Soanes D.M."/>
            <person name="Paszkiewicz K.H."/>
            <person name="Williams B.A.P."/>
        </authorList>
    </citation>
    <scope>NUCLEOTIDE SEQUENCE [LARGE SCALE GENOMIC DNA]</scope>
    <source>
        <strain evidence="2">42_110</strain>
    </source>
</reference>
<accession>S7W5F7</accession>
<proteinExistence type="predicted"/>
<dbReference type="Proteomes" id="UP000014978">
    <property type="component" value="Unassembled WGS sequence"/>
</dbReference>
<dbReference type="VEuPathDB" id="MicrosporidiaDB:SLOPH_559"/>
<dbReference type="InParanoid" id="S7W5F7"/>